<feature type="compositionally biased region" description="Basic and acidic residues" evidence="1">
    <location>
        <begin position="491"/>
        <end position="504"/>
    </location>
</feature>
<keyword evidence="3" id="KW-1185">Reference proteome</keyword>
<name>A0A8S9Z392_9TREM</name>
<protein>
    <submittedName>
        <fullName evidence="2">Uncharacterized protein</fullName>
    </submittedName>
</protein>
<evidence type="ECO:0000313" key="3">
    <source>
        <dbReference type="Proteomes" id="UP000822476"/>
    </source>
</evidence>
<dbReference type="Proteomes" id="UP000822476">
    <property type="component" value="Unassembled WGS sequence"/>
</dbReference>
<comment type="caution">
    <text evidence="2">The sequence shown here is derived from an EMBL/GenBank/DDBJ whole genome shotgun (WGS) entry which is preliminary data.</text>
</comment>
<dbReference type="OrthoDB" id="10457102at2759"/>
<gene>
    <name evidence="2" type="ORF">EG68_02902</name>
</gene>
<evidence type="ECO:0000256" key="1">
    <source>
        <dbReference type="SAM" id="MobiDB-lite"/>
    </source>
</evidence>
<accession>A0A8S9Z392</accession>
<sequence length="737" mass="84443">MLRSAVDKILTQLPSWSSNEHKRNIPSMNTRKWFWAEKNTVHPDSMESSFDDEPLLKTDCQSFSTFHGNTSVISELPDVTKQNENETKSRFICRRSLPRQSGEFDRCERLKNHVFQIRSGSRNYTELKDDGLCTIVRSGELPIYGFNDAGTDITYISVSDHTKWSCPNSTKPTPTTNVSKPRTNLAKICKLSLLTSQPNLPNNSHKNEVVVQPKLPFTGITSHIQTEDNSPGRLKLMRSDIIDPQTTTVAYSAKPSTTETAWSELDIRKQLTISSGQQQISNNSYVTSSNQQGKHTVFESPVQLLPTKETPVNHRETCAHCDPSNDQRIGDAIPVIVTGYIADQSENNRPKNRTTVGRINDRMLKAPLRRHHWSFTLYEFDAQKLREDTDGIIRSVIAVVSASLKRTVLVRKLDPRRKRPRVCAHWLGSSHSQPHKEMENFGFQIYKPTEPNAQIYIEVDCHGCRSHSHVELDGRYLPKSMHSQNSAQTLRKADHRNLRNSGEKSKRRRFHQWEARQSYQKVYKSKTDCCTLNDTDMESTHHYSFRHTNSVVSLTNESVACHSSSSSLNLTCNMDRRANSVEKRCEFNCVSQSMPGLENSFEVCACHRHNISTLTESRCGYPNDDPVDWTALRTLHLCGASSQFRHARKIRQSQRMSVRESFLNNSRNYEIKPLKTVWFIFLSGVQAERTVNRKPNWKRIARPCWFKISGQPRLQIPTSDIIVAQQKTPEIIIRFDL</sequence>
<evidence type="ECO:0000313" key="2">
    <source>
        <dbReference type="EMBL" id="KAF7260050.1"/>
    </source>
</evidence>
<feature type="region of interest" description="Disordered" evidence="1">
    <location>
        <begin position="482"/>
        <end position="511"/>
    </location>
</feature>
<proteinExistence type="predicted"/>
<reference evidence="2" key="1">
    <citation type="submission" date="2019-07" db="EMBL/GenBank/DDBJ databases">
        <title>Annotation for the trematode Paragonimus miyazaki's.</title>
        <authorList>
            <person name="Choi Y.-J."/>
        </authorList>
    </citation>
    <scope>NUCLEOTIDE SEQUENCE</scope>
    <source>
        <strain evidence="2">Japan</strain>
    </source>
</reference>
<organism evidence="2 3">
    <name type="scientific">Paragonimus skrjabini miyazakii</name>
    <dbReference type="NCBI Taxonomy" id="59628"/>
    <lineage>
        <taxon>Eukaryota</taxon>
        <taxon>Metazoa</taxon>
        <taxon>Spiralia</taxon>
        <taxon>Lophotrochozoa</taxon>
        <taxon>Platyhelminthes</taxon>
        <taxon>Trematoda</taxon>
        <taxon>Digenea</taxon>
        <taxon>Plagiorchiida</taxon>
        <taxon>Troglotremata</taxon>
        <taxon>Troglotrematidae</taxon>
        <taxon>Paragonimus</taxon>
    </lineage>
</organism>
<dbReference type="AlphaFoldDB" id="A0A8S9Z392"/>
<dbReference type="EMBL" id="JTDE01000917">
    <property type="protein sequence ID" value="KAF7260050.1"/>
    <property type="molecule type" value="Genomic_DNA"/>
</dbReference>